<evidence type="ECO:0000313" key="3">
    <source>
        <dbReference type="Proteomes" id="UP000824120"/>
    </source>
</evidence>
<proteinExistence type="predicted"/>
<sequence length="173" mass="19622">MLEATLLETSASSKNQKQKTDKAQQIHIPIQAQTETLISSAYNPVLVQTHARTSISSATNVDEPVVVNFPEKITDSIHEIDKLAMTEVHMAVVVEEPKDVLHNHPTVRRRQSLLEKKIVHLLMRSLAPKKIKVVKRELGGGDLFHQSRAIILRISHRIHLVCQVIWLPLYLQK</sequence>
<name>A0A9J5ZSZ7_SOLCO</name>
<dbReference type="Proteomes" id="UP000824120">
    <property type="component" value="Chromosome 3"/>
</dbReference>
<gene>
    <name evidence="2" type="ORF">H5410_015051</name>
</gene>
<keyword evidence="3" id="KW-1185">Reference proteome</keyword>
<protein>
    <submittedName>
        <fullName evidence="2">Uncharacterized protein</fullName>
    </submittedName>
</protein>
<feature type="region of interest" description="Disordered" evidence="1">
    <location>
        <begin position="1"/>
        <end position="23"/>
    </location>
</feature>
<organism evidence="2 3">
    <name type="scientific">Solanum commersonii</name>
    <name type="common">Commerson's wild potato</name>
    <name type="synonym">Commerson's nightshade</name>
    <dbReference type="NCBI Taxonomy" id="4109"/>
    <lineage>
        <taxon>Eukaryota</taxon>
        <taxon>Viridiplantae</taxon>
        <taxon>Streptophyta</taxon>
        <taxon>Embryophyta</taxon>
        <taxon>Tracheophyta</taxon>
        <taxon>Spermatophyta</taxon>
        <taxon>Magnoliopsida</taxon>
        <taxon>eudicotyledons</taxon>
        <taxon>Gunneridae</taxon>
        <taxon>Pentapetalae</taxon>
        <taxon>asterids</taxon>
        <taxon>lamiids</taxon>
        <taxon>Solanales</taxon>
        <taxon>Solanaceae</taxon>
        <taxon>Solanoideae</taxon>
        <taxon>Solaneae</taxon>
        <taxon>Solanum</taxon>
    </lineage>
</organism>
<evidence type="ECO:0000313" key="2">
    <source>
        <dbReference type="EMBL" id="KAG5615227.1"/>
    </source>
</evidence>
<reference evidence="2 3" key="1">
    <citation type="submission" date="2020-09" db="EMBL/GenBank/DDBJ databases">
        <title>De no assembly of potato wild relative species, Solanum commersonii.</title>
        <authorList>
            <person name="Cho K."/>
        </authorList>
    </citation>
    <scope>NUCLEOTIDE SEQUENCE [LARGE SCALE GENOMIC DNA]</scope>
    <source>
        <strain evidence="2">LZ3.2</strain>
        <tissue evidence="2">Leaf</tissue>
    </source>
</reference>
<dbReference type="OrthoDB" id="1317930at2759"/>
<dbReference type="AlphaFoldDB" id="A0A9J5ZSZ7"/>
<comment type="caution">
    <text evidence="2">The sequence shown here is derived from an EMBL/GenBank/DDBJ whole genome shotgun (WGS) entry which is preliminary data.</text>
</comment>
<evidence type="ECO:0000256" key="1">
    <source>
        <dbReference type="SAM" id="MobiDB-lite"/>
    </source>
</evidence>
<dbReference type="EMBL" id="JACXVP010000003">
    <property type="protein sequence ID" value="KAG5615227.1"/>
    <property type="molecule type" value="Genomic_DNA"/>
</dbReference>
<accession>A0A9J5ZSZ7</accession>